<protein>
    <recommendedName>
        <fullName evidence="2">Pvc16 N-terminal domain-containing protein</fullName>
    </recommendedName>
</protein>
<sequence>MEVPSSLSILCKSVLEFVNTGLKDLDDNVEVVMGAPAEAMKGDKNRVNLFFHRFEPSGFQSDLQPDEPWWIRLHCLVTAFGVTESNVNGDGVSAGEFELRLIGHVMRLFHETPVLETVNVNGESVRLQTIYQPLTNEDLNHVWATQSEVSLRPTIGYEMALGPIVPSKRSPGKQMTGDFRTVVTPGVGGTGDMPSAPGSATWGARGGEVDTNQLDWAPRLCFVLGAESQPRCVESLSFEADSDALKNFTPDIWVAGDTTETVSLQWEVWDPTSGWRRKGTSQDVQPATTGIDPDNPPDGGDLVAFALPFDPEGGPVTNTPEFSSKVRGQAAVYAERQYTRPSDGAVLTVRSQPLLISIYEAAG</sequence>
<keyword evidence="4" id="KW-1185">Reference proteome</keyword>
<feature type="region of interest" description="Disordered" evidence="1">
    <location>
        <begin position="273"/>
        <end position="297"/>
    </location>
</feature>
<gene>
    <name evidence="3" type="ORF">NITGR_290027</name>
</gene>
<dbReference type="HOGENOM" id="CLU_822945_0_0_0"/>
<comment type="caution">
    <text evidence="3">The sequence shown here is derived from an EMBL/GenBank/DDBJ whole genome shotgun (WGS) entry which is preliminary data.</text>
</comment>
<dbReference type="Proteomes" id="UP000011704">
    <property type="component" value="Unassembled WGS sequence"/>
</dbReference>
<dbReference type="EMBL" id="CAQJ01000032">
    <property type="protein sequence ID" value="CCQ90428.1"/>
    <property type="molecule type" value="Genomic_DNA"/>
</dbReference>
<feature type="domain" description="Pvc16 N-terminal" evidence="2">
    <location>
        <begin position="13"/>
        <end position="171"/>
    </location>
</feature>
<dbReference type="InParanoid" id="M1YIV3"/>
<name>M1YIV3_NITG3</name>
<reference evidence="3 4" key="1">
    <citation type="journal article" date="2013" name="Front. Microbiol.">
        <title>The genome of Nitrospina gracilis illuminates the metabolism and evolution of the major marine nitrite oxidizer.</title>
        <authorList>
            <person name="Luecker S."/>
            <person name="Nowka B."/>
            <person name="Rattei T."/>
            <person name="Spieck E."/>
            <person name="and Daims H."/>
        </authorList>
    </citation>
    <scope>NUCLEOTIDE SEQUENCE [LARGE SCALE GENOMIC DNA]</scope>
    <source>
        <strain evidence="3 4">3/211</strain>
    </source>
</reference>
<evidence type="ECO:0000313" key="3">
    <source>
        <dbReference type="EMBL" id="CCQ90428.1"/>
    </source>
</evidence>
<dbReference type="OrthoDB" id="527247at2"/>
<dbReference type="STRING" id="1266370.NITGR_290027"/>
<dbReference type="RefSeq" id="WP_005007897.1">
    <property type="nucleotide sequence ID" value="NZ_HG422173.1"/>
</dbReference>
<evidence type="ECO:0000313" key="4">
    <source>
        <dbReference type="Proteomes" id="UP000011704"/>
    </source>
</evidence>
<evidence type="ECO:0000259" key="2">
    <source>
        <dbReference type="Pfam" id="PF14065"/>
    </source>
</evidence>
<accession>M1YIV3</accession>
<evidence type="ECO:0000256" key="1">
    <source>
        <dbReference type="SAM" id="MobiDB-lite"/>
    </source>
</evidence>
<dbReference type="Pfam" id="PF14065">
    <property type="entry name" value="Pvc16_N"/>
    <property type="match status" value="1"/>
</dbReference>
<dbReference type="AlphaFoldDB" id="M1YIV3"/>
<proteinExistence type="predicted"/>
<organism evidence="3 4">
    <name type="scientific">Nitrospina gracilis (strain 3/211)</name>
    <dbReference type="NCBI Taxonomy" id="1266370"/>
    <lineage>
        <taxon>Bacteria</taxon>
        <taxon>Pseudomonadati</taxon>
        <taxon>Nitrospinota/Tectimicrobiota group</taxon>
        <taxon>Nitrospinota</taxon>
        <taxon>Nitrospinia</taxon>
        <taxon>Nitrospinales</taxon>
        <taxon>Nitrospinaceae</taxon>
        <taxon>Nitrospina</taxon>
    </lineage>
</organism>
<dbReference type="InterPro" id="IPR025351">
    <property type="entry name" value="Pvc16_N"/>
</dbReference>